<dbReference type="Pfam" id="PF13200">
    <property type="entry name" value="DUF4015"/>
    <property type="match status" value="1"/>
</dbReference>
<dbReference type="STRING" id="140314.SAMN04488076_101164"/>
<feature type="signal peptide" evidence="1">
    <location>
        <begin position="1"/>
        <end position="26"/>
    </location>
</feature>
<dbReference type="EMBL" id="FJNE01000002">
    <property type="protein sequence ID" value="CZQ85781.1"/>
    <property type="molecule type" value="Genomic_DNA"/>
</dbReference>
<proteinExistence type="predicted"/>
<evidence type="ECO:0000313" key="3">
    <source>
        <dbReference type="EMBL" id="CZQ85781.1"/>
    </source>
</evidence>
<accession>A0A143YBH2</accession>
<dbReference type="InterPro" id="IPR025275">
    <property type="entry name" value="DUF4015"/>
</dbReference>
<dbReference type="Proteomes" id="UP000242754">
    <property type="component" value="Unassembled WGS sequence"/>
</dbReference>
<keyword evidence="4" id="KW-1185">Reference proteome</keyword>
<protein>
    <recommendedName>
        <fullName evidence="2">DUF4015 domain-containing protein</fullName>
    </recommendedName>
</protein>
<organism evidence="3 4">
    <name type="scientific">Trichococcus palustris</name>
    <dbReference type="NCBI Taxonomy" id="140314"/>
    <lineage>
        <taxon>Bacteria</taxon>
        <taxon>Bacillati</taxon>
        <taxon>Bacillota</taxon>
        <taxon>Bacilli</taxon>
        <taxon>Lactobacillales</taxon>
        <taxon>Carnobacteriaceae</taxon>
        <taxon>Trichococcus</taxon>
    </lineage>
</organism>
<name>A0A143YBH2_9LACT</name>
<dbReference type="RefSeq" id="WP_245825620.1">
    <property type="nucleotide sequence ID" value="NZ_FJNE01000002.1"/>
</dbReference>
<reference evidence="3 4" key="1">
    <citation type="submission" date="2016-02" db="EMBL/GenBank/DDBJ databases">
        <authorList>
            <person name="Wen L."/>
            <person name="He K."/>
            <person name="Yang H."/>
        </authorList>
    </citation>
    <scope>NUCLEOTIDE SEQUENCE [LARGE SCALE GENOMIC DNA]</scope>
    <source>
        <strain evidence="3">Trichococcus palustris</strain>
    </source>
</reference>
<feature type="chain" id="PRO_5007514769" description="DUF4015 domain-containing protein" evidence="1">
    <location>
        <begin position="27"/>
        <end position="415"/>
    </location>
</feature>
<keyword evidence="1" id="KW-0732">Signal</keyword>
<evidence type="ECO:0000259" key="2">
    <source>
        <dbReference type="Pfam" id="PF13200"/>
    </source>
</evidence>
<evidence type="ECO:0000256" key="1">
    <source>
        <dbReference type="SAM" id="SignalP"/>
    </source>
</evidence>
<evidence type="ECO:0000313" key="4">
    <source>
        <dbReference type="Proteomes" id="UP000242754"/>
    </source>
</evidence>
<dbReference type="AlphaFoldDB" id="A0A143YBH2"/>
<dbReference type="Gene3D" id="3.20.20.80">
    <property type="entry name" value="Glycosidases"/>
    <property type="match status" value="1"/>
</dbReference>
<sequence length="415" mass="45983">MMNGLKRTLAVSSLLFLLAGAQIVLATETNSSATAESAAATGQTGGTVSALTLRQGQLLKTPTAKELPKKFFYDSGVDIAYPVDGVKGIYVTAYSVGYEKKFNELVDYVDSTDLNAMVIDIKDDKGVVTADFNSKDEHIQKNTEGYIPDIKALMAVMEEKQIYPIARIVTFKDSLLAQDQPQLSFTNSDGSVWKASNGESFINPFMKQTWDYAINVGIEAAKAGFKEIQFDYVRFPEGFEVWGKDLHYDMGEYANLNMSDTEKRVKAITDFTAYAKEKLMPYGVDVSVDIFGYTASVIEAPGIGQNFPQISENVDVISSMIYPSHWGTSYFGIDSPDLHPYQVVSEYMKLETPLLQSLDTPPISRPWLQDFTASYLGSGNYMTYGKAEVDAQVQALKDSGVNEFLLWNATNNYTY</sequence>
<gene>
    <name evidence="3" type="ORF">Tpal_681</name>
</gene>
<feature type="domain" description="DUF4015" evidence="2">
    <location>
        <begin position="88"/>
        <end position="413"/>
    </location>
</feature>